<reference evidence="1 2" key="1">
    <citation type="journal article" date="2009" name="PLoS ONE">
        <title>Complete genome sequence of the aerobic CO-oxidizing thermophile Thermomicrobium roseum.</title>
        <authorList>
            <person name="Wu D."/>
            <person name="Raymond J."/>
            <person name="Wu M."/>
            <person name="Chatterji S."/>
            <person name="Ren Q."/>
            <person name="Graham J.E."/>
            <person name="Bryant D.A."/>
            <person name="Robb F."/>
            <person name="Colman A."/>
            <person name="Tallon L.J."/>
            <person name="Badger J.H."/>
            <person name="Madupu R."/>
            <person name="Ward N.L."/>
            <person name="Eisen J.A."/>
        </authorList>
    </citation>
    <scope>NUCLEOTIDE SEQUENCE [LARGE SCALE GENOMIC DNA]</scope>
    <source>
        <strain evidence="2">ATCC 27502 / DSM 5159 / P-2</strain>
        <plasmid evidence="1">unnamed</plasmid>
    </source>
</reference>
<dbReference type="SUPFAM" id="SSF51556">
    <property type="entry name" value="Metallo-dependent hydrolases"/>
    <property type="match status" value="1"/>
</dbReference>
<gene>
    <name evidence="1" type="ordered locus">trd_A0572</name>
</gene>
<dbReference type="RefSeq" id="WP_012642832.1">
    <property type="nucleotide sequence ID" value="NC_011961.1"/>
</dbReference>
<evidence type="ECO:0000313" key="1">
    <source>
        <dbReference type="EMBL" id="ACM06845.1"/>
    </source>
</evidence>
<dbReference type="PANTHER" id="PTHR43383:SF2">
    <property type="entry name" value="AMIDOHYDROLASE 2 FAMILY PROTEIN"/>
    <property type="match status" value="1"/>
</dbReference>
<dbReference type="KEGG" id="tro:trd_A0572"/>
<dbReference type="HOGENOM" id="CLU_725475_0_0_0"/>
<proteinExistence type="predicted"/>
<evidence type="ECO:0000313" key="2">
    <source>
        <dbReference type="Proteomes" id="UP000000447"/>
    </source>
</evidence>
<dbReference type="InterPro" id="IPR032466">
    <property type="entry name" value="Metal_Hydrolase"/>
</dbReference>
<sequence>MSAVDWLRERLSDRTLFDHSCQPPERLSTRIPPDYLRRCFMPESLPDTLRQTPYTVAYRLALRWLAQYLGCDPTEEAILHARAERSFEEYVQLLAEDARLGPACALSSADERVYSPTEWAALVQRPVAELVAVEPLAEKLLPHCTSWDELRTLLAQALAEAVGRGAVALVSDFPRRTSLAIQPIDVATADRSFYEVRAEMDAGLFEQLQHRRLLYALFWVALEVAAELTIPLQIVLPRHPARDPHADDPAYLRTVLDEPRYQHVPIVLVSPLRLHPHAIALARQYPQVLLDPGPSFLAYPGLASATIRELVTSVPTLKLLASTGGHFLPEHQWFVARVWRLALVEALGSLVEDGLLTLAEAEMDAMLILAGNAQRTYRFPR</sequence>
<organism evidence="1 2">
    <name type="scientific">Thermomicrobium roseum (strain ATCC 27502 / DSM 5159 / P-2)</name>
    <dbReference type="NCBI Taxonomy" id="309801"/>
    <lineage>
        <taxon>Bacteria</taxon>
        <taxon>Pseudomonadati</taxon>
        <taxon>Thermomicrobiota</taxon>
        <taxon>Thermomicrobia</taxon>
        <taxon>Thermomicrobiales</taxon>
        <taxon>Thermomicrobiaceae</taxon>
        <taxon>Thermomicrobium</taxon>
    </lineage>
</organism>
<keyword evidence="1" id="KW-0614">Plasmid</keyword>
<name>B9L458_THERP</name>
<protein>
    <recommendedName>
        <fullName evidence="3">Amidohydrolase-related domain-containing protein</fullName>
    </recommendedName>
</protein>
<keyword evidence="2" id="KW-1185">Reference proteome</keyword>
<evidence type="ECO:0008006" key="3">
    <source>
        <dbReference type="Google" id="ProtNLM"/>
    </source>
</evidence>
<dbReference type="EMBL" id="CP001276">
    <property type="protein sequence ID" value="ACM06845.1"/>
    <property type="molecule type" value="Genomic_DNA"/>
</dbReference>
<dbReference type="Gene3D" id="3.20.20.140">
    <property type="entry name" value="Metal-dependent hydrolases"/>
    <property type="match status" value="1"/>
</dbReference>
<dbReference type="Proteomes" id="UP000000447">
    <property type="component" value="Plasmid unnamed"/>
</dbReference>
<dbReference type="OrthoDB" id="8244441at2"/>
<dbReference type="AlphaFoldDB" id="B9L458"/>
<geneLocation type="plasmid" evidence="2">
    <name>Tros</name>
</geneLocation>
<accession>B9L458</accession>
<dbReference type="eggNOG" id="COG2159">
    <property type="taxonomic scope" value="Bacteria"/>
</dbReference>
<dbReference type="PANTHER" id="PTHR43383">
    <property type="entry name" value="NODULIN 6"/>
    <property type="match status" value="1"/>
</dbReference>